<dbReference type="GO" id="GO:0071035">
    <property type="term" value="P:nuclear polyadenylation-dependent rRNA catabolic process"/>
    <property type="evidence" value="ECO:0007669"/>
    <property type="project" value="TreeGrafter"/>
</dbReference>
<evidence type="ECO:0000256" key="6">
    <source>
        <dbReference type="ARBA" id="ARBA00023242"/>
    </source>
</evidence>
<evidence type="ECO:0000313" key="10">
    <source>
        <dbReference type="EMBL" id="KAK4444855.1"/>
    </source>
</evidence>
<evidence type="ECO:0000256" key="3">
    <source>
        <dbReference type="ARBA" id="ARBA00022737"/>
    </source>
</evidence>
<feature type="region of interest" description="Disordered" evidence="8">
    <location>
        <begin position="1"/>
        <end position="150"/>
    </location>
</feature>
<dbReference type="AlphaFoldDB" id="A0AAV9GA80"/>
<dbReference type="GO" id="GO:0071036">
    <property type="term" value="P:nuclear polyadenylation-dependent snoRNA catabolic process"/>
    <property type="evidence" value="ECO:0007669"/>
    <property type="project" value="TreeGrafter"/>
</dbReference>
<keyword evidence="3" id="KW-0677">Repeat</keyword>
<organism evidence="10 11">
    <name type="scientific">Podospora aff. communis PSN243</name>
    <dbReference type="NCBI Taxonomy" id="3040156"/>
    <lineage>
        <taxon>Eukaryota</taxon>
        <taxon>Fungi</taxon>
        <taxon>Dikarya</taxon>
        <taxon>Ascomycota</taxon>
        <taxon>Pezizomycotina</taxon>
        <taxon>Sordariomycetes</taxon>
        <taxon>Sordariomycetidae</taxon>
        <taxon>Sordariales</taxon>
        <taxon>Podosporaceae</taxon>
        <taxon>Podospora</taxon>
    </lineage>
</organism>
<evidence type="ECO:0000256" key="5">
    <source>
        <dbReference type="ARBA" id="ARBA00022833"/>
    </source>
</evidence>
<feature type="compositionally biased region" description="Polar residues" evidence="8">
    <location>
        <begin position="119"/>
        <end position="144"/>
    </location>
</feature>
<dbReference type="InterPro" id="IPR051644">
    <property type="entry name" value="TRAMP_AT-DNA-binding"/>
</dbReference>
<dbReference type="PANTHER" id="PTHR46543">
    <property type="entry name" value="ZINC FINGER CCHC DOMAIN-CONTAINING PROTEIN 7"/>
    <property type="match status" value="1"/>
</dbReference>
<feature type="compositionally biased region" description="Polar residues" evidence="8">
    <location>
        <begin position="1"/>
        <end position="14"/>
    </location>
</feature>
<feature type="region of interest" description="Disordered" evidence="8">
    <location>
        <begin position="406"/>
        <end position="433"/>
    </location>
</feature>
<evidence type="ECO:0000256" key="8">
    <source>
        <dbReference type="SAM" id="MobiDB-lite"/>
    </source>
</evidence>
<dbReference type="InterPro" id="IPR001878">
    <property type="entry name" value="Znf_CCHC"/>
</dbReference>
<reference evidence="10" key="1">
    <citation type="journal article" date="2023" name="Mol. Phylogenet. Evol.">
        <title>Genome-scale phylogeny and comparative genomics of the fungal order Sordariales.</title>
        <authorList>
            <person name="Hensen N."/>
            <person name="Bonometti L."/>
            <person name="Westerberg I."/>
            <person name="Brannstrom I.O."/>
            <person name="Guillou S."/>
            <person name="Cros-Aarteil S."/>
            <person name="Calhoun S."/>
            <person name="Haridas S."/>
            <person name="Kuo A."/>
            <person name="Mondo S."/>
            <person name="Pangilinan J."/>
            <person name="Riley R."/>
            <person name="LaButti K."/>
            <person name="Andreopoulos B."/>
            <person name="Lipzen A."/>
            <person name="Chen C."/>
            <person name="Yan M."/>
            <person name="Daum C."/>
            <person name="Ng V."/>
            <person name="Clum A."/>
            <person name="Steindorff A."/>
            <person name="Ohm R.A."/>
            <person name="Martin F."/>
            <person name="Silar P."/>
            <person name="Natvig D.O."/>
            <person name="Lalanne C."/>
            <person name="Gautier V."/>
            <person name="Ament-Velasquez S.L."/>
            <person name="Kruys A."/>
            <person name="Hutchinson M.I."/>
            <person name="Powell A.J."/>
            <person name="Barry K."/>
            <person name="Miller A.N."/>
            <person name="Grigoriev I.V."/>
            <person name="Debuchy R."/>
            <person name="Gladieux P."/>
            <person name="Hiltunen Thoren M."/>
            <person name="Johannesson H."/>
        </authorList>
    </citation>
    <scope>NUCLEOTIDE SEQUENCE</scope>
    <source>
        <strain evidence="10">PSN243</strain>
    </source>
</reference>
<gene>
    <name evidence="10" type="ORF">QBC34DRAFT_179496</name>
</gene>
<keyword evidence="4 7" id="KW-0863">Zinc-finger</keyword>
<dbReference type="GO" id="GO:0071039">
    <property type="term" value="P:nuclear polyadenylation-dependent CUT catabolic process"/>
    <property type="evidence" value="ECO:0007669"/>
    <property type="project" value="TreeGrafter"/>
</dbReference>
<feature type="compositionally biased region" description="Polar residues" evidence="8">
    <location>
        <begin position="29"/>
        <end position="41"/>
    </location>
</feature>
<feature type="compositionally biased region" description="Pro residues" evidence="8">
    <location>
        <begin position="670"/>
        <end position="689"/>
    </location>
</feature>
<evidence type="ECO:0000259" key="9">
    <source>
        <dbReference type="PROSITE" id="PS50158"/>
    </source>
</evidence>
<dbReference type="PANTHER" id="PTHR46543:SF1">
    <property type="entry name" value="ZINC FINGER CCHC DOMAIN-CONTAINING PROTEIN 7"/>
    <property type="match status" value="1"/>
</dbReference>
<accession>A0AAV9GA80</accession>
<dbReference type="GO" id="GO:0003723">
    <property type="term" value="F:RNA binding"/>
    <property type="evidence" value="ECO:0007669"/>
    <property type="project" value="TreeGrafter"/>
</dbReference>
<sequence>MASPSQQPEGNQATPDHIIIQAPDDPNQGIPNTNLQSGLSSTHKKRSAAEVIVPDSLVEDSGSGGPEARRKRAKTGAEGSASASDHLDDGESGSSHNPSAASSEAVGPSLKSRHGWNRGVSNGLRTSFGVKSQSSNTSPGQTPPETILDATPDTVDATISRPGRSSGSTHAEKWNYPAKNKEWAGASVSKEKWKERFSHWCKALFRGNSQKECIWDPDAVRSAWSHWMKTHEPPFRRDALESAEKAAAADRLTEGALWRRVHEVLGPEVVNPRKPTKVRISKEPGEMYGWKLPSFRKRDPNRRTEDSKGWQVFFLRWCLDLEEKNMIQMMELSTAETQMRVFDAYRTWLDRSGVQNRKVSMAIRGMNKCADLLKQAGHESVFAGAASLLHSFDSLEAKAAVRQKLPERTAQEKAGELTPPLPSTMPTPNAPVLPHVEEKPGERERYFSGIGHDEVFCVMCTSHTHNVHACPHLICRLCQSADHRTVACGLEKLAPMGYSPSCIHAGHPEEQCPYNRDITLEPCKLCQFSQHLENVCDRVWRTYEPEPERIRKVKGLTAYCYQCGGEGHYGNECPGRSPYSNPASQTWTAANLSMYLDTESSEEAIWASFPSDAVAAPSGPPDFGKSIVPQRHVLFEAADDDDDDAFIRPPVQKNPPPGGISIQTSGNNFVPPPPPGPSPPLPPGPPPSAPQGDNRRKGGKYGNRNKWKRPKRSGMKGNA</sequence>
<feature type="compositionally biased region" description="Basic residues" evidence="8">
    <location>
        <begin position="697"/>
        <end position="719"/>
    </location>
</feature>
<proteinExistence type="predicted"/>
<feature type="compositionally biased region" description="Low complexity" evidence="8">
    <location>
        <begin position="92"/>
        <end position="105"/>
    </location>
</feature>
<feature type="compositionally biased region" description="Pro residues" evidence="8">
    <location>
        <begin position="419"/>
        <end position="431"/>
    </location>
</feature>
<dbReference type="EMBL" id="MU865972">
    <property type="protein sequence ID" value="KAK4444855.1"/>
    <property type="molecule type" value="Genomic_DNA"/>
</dbReference>
<dbReference type="GO" id="GO:0071038">
    <property type="term" value="P:TRAMP-dependent tRNA surveillance pathway"/>
    <property type="evidence" value="ECO:0007669"/>
    <property type="project" value="TreeGrafter"/>
</dbReference>
<name>A0AAV9GA80_9PEZI</name>
<comment type="subcellular location">
    <subcellularLocation>
        <location evidence="1">Nucleus</location>
    </subcellularLocation>
</comment>
<evidence type="ECO:0000256" key="2">
    <source>
        <dbReference type="ARBA" id="ARBA00022723"/>
    </source>
</evidence>
<dbReference type="GO" id="GO:0071031">
    <property type="term" value="P:nuclear mRNA surveillance of mRNA 3'-end processing"/>
    <property type="evidence" value="ECO:0007669"/>
    <property type="project" value="TreeGrafter"/>
</dbReference>
<keyword evidence="2" id="KW-0479">Metal-binding</keyword>
<feature type="domain" description="CCHC-type" evidence="9">
    <location>
        <begin position="560"/>
        <end position="574"/>
    </location>
</feature>
<keyword evidence="6" id="KW-0539">Nucleus</keyword>
<protein>
    <recommendedName>
        <fullName evidence="9">CCHC-type domain-containing protein</fullName>
    </recommendedName>
</protein>
<dbReference type="PROSITE" id="PS50158">
    <property type="entry name" value="ZF_CCHC"/>
    <property type="match status" value="1"/>
</dbReference>
<feature type="compositionally biased region" description="Basic and acidic residues" evidence="8">
    <location>
        <begin position="406"/>
        <end position="415"/>
    </location>
</feature>
<evidence type="ECO:0000313" key="11">
    <source>
        <dbReference type="Proteomes" id="UP001321760"/>
    </source>
</evidence>
<dbReference type="GO" id="GO:0031499">
    <property type="term" value="C:TRAMP complex"/>
    <property type="evidence" value="ECO:0007669"/>
    <property type="project" value="TreeGrafter"/>
</dbReference>
<evidence type="ECO:0000256" key="7">
    <source>
        <dbReference type="PROSITE-ProRule" id="PRU00047"/>
    </source>
</evidence>
<feature type="region of interest" description="Disordered" evidence="8">
    <location>
        <begin position="641"/>
        <end position="719"/>
    </location>
</feature>
<dbReference type="Gene3D" id="4.10.60.10">
    <property type="entry name" value="Zinc finger, CCHC-type"/>
    <property type="match status" value="1"/>
</dbReference>
<comment type="caution">
    <text evidence="10">The sequence shown here is derived from an EMBL/GenBank/DDBJ whole genome shotgun (WGS) entry which is preliminary data.</text>
</comment>
<dbReference type="GO" id="GO:0008270">
    <property type="term" value="F:zinc ion binding"/>
    <property type="evidence" value="ECO:0007669"/>
    <property type="project" value="UniProtKB-KW"/>
</dbReference>
<dbReference type="Proteomes" id="UP001321760">
    <property type="component" value="Unassembled WGS sequence"/>
</dbReference>
<keyword evidence="11" id="KW-1185">Reference proteome</keyword>
<evidence type="ECO:0000256" key="1">
    <source>
        <dbReference type="ARBA" id="ARBA00004123"/>
    </source>
</evidence>
<dbReference type="GO" id="GO:0071037">
    <property type="term" value="P:nuclear polyadenylation-dependent snRNA catabolic process"/>
    <property type="evidence" value="ECO:0007669"/>
    <property type="project" value="TreeGrafter"/>
</dbReference>
<keyword evidence="5" id="KW-0862">Zinc</keyword>
<evidence type="ECO:0000256" key="4">
    <source>
        <dbReference type="ARBA" id="ARBA00022771"/>
    </source>
</evidence>
<reference evidence="10" key="2">
    <citation type="submission" date="2023-05" db="EMBL/GenBank/DDBJ databases">
        <authorList>
            <consortium name="Lawrence Berkeley National Laboratory"/>
            <person name="Steindorff A."/>
            <person name="Hensen N."/>
            <person name="Bonometti L."/>
            <person name="Westerberg I."/>
            <person name="Brannstrom I.O."/>
            <person name="Guillou S."/>
            <person name="Cros-Aarteil S."/>
            <person name="Calhoun S."/>
            <person name="Haridas S."/>
            <person name="Kuo A."/>
            <person name="Mondo S."/>
            <person name="Pangilinan J."/>
            <person name="Riley R."/>
            <person name="Labutti K."/>
            <person name="Andreopoulos B."/>
            <person name="Lipzen A."/>
            <person name="Chen C."/>
            <person name="Yanf M."/>
            <person name="Daum C."/>
            <person name="Ng V."/>
            <person name="Clum A."/>
            <person name="Ohm R."/>
            <person name="Martin F."/>
            <person name="Silar P."/>
            <person name="Natvig D."/>
            <person name="Lalanne C."/>
            <person name="Gautier V."/>
            <person name="Ament-Velasquez S.L."/>
            <person name="Kruys A."/>
            <person name="Hutchinson M.I."/>
            <person name="Powell A.J."/>
            <person name="Barry K."/>
            <person name="Miller A.N."/>
            <person name="Grigoriev I.V."/>
            <person name="Debuchy R."/>
            <person name="Gladieux P."/>
            <person name="Thoren M.H."/>
            <person name="Johannesson H."/>
        </authorList>
    </citation>
    <scope>NUCLEOTIDE SEQUENCE</scope>
    <source>
        <strain evidence="10">PSN243</strain>
    </source>
</reference>